<organism evidence="2 3">
    <name type="scientific">Periplaneta americana</name>
    <name type="common">American cockroach</name>
    <name type="synonym">Blatta americana</name>
    <dbReference type="NCBI Taxonomy" id="6978"/>
    <lineage>
        <taxon>Eukaryota</taxon>
        <taxon>Metazoa</taxon>
        <taxon>Ecdysozoa</taxon>
        <taxon>Arthropoda</taxon>
        <taxon>Hexapoda</taxon>
        <taxon>Insecta</taxon>
        <taxon>Pterygota</taxon>
        <taxon>Neoptera</taxon>
        <taxon>Polyneoptera</taxon>
        <taxon>Dictyoptera</taxon>
        <taxon>Blattodea</taxon>
        <taxon>Blattoidea</taxon>
        <taxon>Blattidae</taxon>
        <taxon>Blattinae</taxon>
        <taxon>Periplaneta</taxon>
    </lineage>
</organism>
<feature type="compositionally biased region" description="Basic residues" evidence="1">
    <location>
        <begin position="86"/>
        <end position="102"/>
    </location>
</feature>
<dbReference type="EMBL" id="JAJSOF020000011">
    <property type="protein sequence ID" value="KAJ4444297.1"/>
    <property type="molecule type" value="Genomic_DNA"/>
</dbReference>
<gene>
    <name evidence="2" type="ORF">ANN_06089</name>
</gene>
<evidence type="ECO:0000256" key="1">
    <source>
        <dbReference type="SAM" id="MobiDB-lite"/>
    </source>
</evidence>
<evidence type="ECO:0000313" key="2">
    <source>
        <dbReference type="EMBL" id="KAJ4444297.1"/>
    </source>
</evidence>
<name>A0ABQ8TCK7_PERAM</name>
<reference evidence="2 3" key="1">
    <citation type="journal article" date="2022" name="Allergy">
        <title>Genome assembly and annotation of Periplaneta americana reveal a comprehensive cockroach allergen profile.</title>
        <authorList>
            <person name="Wang L."/>
            <person name="Xiong Q."/>
            <person name="Saelim N."/>
            <person name="Wang L."/>
            <person name="Nong W."/>
            <person name="Wan A.T."/>
            <person name="Shi M."/>
            <person name="Liu X."/>
            <person name="Cao Q."/>
            <person name="Hui J.H.L."/>
            <person name="Sookrung N."/>
            <person name="Leung T.F."/>
            <person name="Tungtrongchitr A."/>
            <person name="Tsui S.K.W."/>
        </authorList>
    </citation>
    <scope>NUCLEOTIDE SEQUENCE [LARGE SCALE GENOMIC DNA]</scope>
    <source>
        <strain evidence="2">PWHHKU_190912</strain>
    </source>
</reference>
<dbReference type="Proteomes" id="UP001148838">
    <property type="component" value="Unassembled WGS sequence"/>
</dbReference>
<sequence>MAQLCEDGNEPPCFLKAIIGQFLHGGKIDNVSNLITRIFNKPDKGIRKHYVRSSDRGQWIEGSLQFAMEHVRTGAIKESSKGKERNMHHRAERRRRKHTRQQPRMHLLSAWSVGQSGMLDTLYLKCYLAILGHHSLLEVNDGLGGYFRHRLLAECGVHKWRGNTLKYKVSNMPGCPTDPNLPYVKKQT</sequence>
<accession>A0ABQ8TCK7</accession>
<comment type="caution">
    <text evidence="2">The sequence shown here is derived from an EMBL/GenBank/DDBJ whole genome shotgun (WGS) entry which is preliminary data.</text>
</comment>
<feature type="region of interest" description="Disordered" evidence="1">
    <location>
        <begin position="77"/>
        <end position="102"/>
    </location>
</feature>
<evidence type="ECO:0000313" key="3">
    <source>
        <dbReference type="Proteomes" id="UP001148838"/>
    </source>
</evidence>
<proteinExistence type="predicted"/>
<protein>
    <submittedName>
        <fullName evidence="2">Uncharacterized protein</fullName>
    </submittedName>
</protein>
<keyword evidence="3" id="KW-1185">Reference proteome</keyword>